<evidence type="ECO:0000259" key="6">
    <source>
        <dbReference type="Pfam" id="PF02784"/>
    </source>
</evidence>
<evidence type="ECO:0000256" key="4">
    <source>
        <dbReference type="ARBA" id="ARBA00023239"/>
    </source>
</evidence>
<dbReference type="OrthoDB" id="3905at10239"/>
<dbReference type="Gene3D" id="3.20.20.10">
    <property type="entry name" value="Alanine racemase"/>
    <property type="match status" value="1"/>
</dbReference>
<proteinExistence type="inferred from homology"/>
<accession>A7IWF3</accession>
<dbReference type="Gene3D" id="2.40.37.10">
    <property type="entry name" value="Lyase, Ornithine Decarboxylase, Chain A, domain 1"/>
    <property type="match status" value="1"/>
</dbReference>
<gene>
    <name evidence="7" type="primary">B278R</name>
    <name evidence="7" type="ORF">NY2A_B278R</name>
</gene>
<feature type="domain" description="Orn/DAP/Arg decarboxylase 2 N-terminal" evidence="6">
    <location>
        <begin position="28"/>
        <end position="258"/>
    </location>
</feature>
<sequence>MNAVVSAILKAHPGQNKSFYVSSPKIVENLIDQWNILFPRVTPHYAVKCNNDDVLLKTMCDKNVNFDCASSYEIKKVMRLGVDPSRIIFAHTMKSIEDLIFAKDQGVDIATFDSSFELDKIHEFHPRCKMILRIRCDDPNATVQLGNKFGANEDEVEHLLEYAKNLNIEVVGISFHVGSGSRNPEAYYRAIKASKDAFDTAISVGHTPYILDIGGGLHADIDEDEISTYMSEYINDAINDFFPDDTITIIAEPGRFFAEHYSSLATQVIGKRVRDGLYEYFFNESTYAGFSNVIFEKSVPIPKLVRHVPDEEEYVPSVLYGCTCDGIDVINQNIALPEMNVGDWVVFDSWGAYTNVLVTSFNGFGEYDVYYI</sequence>
<dbReference type="InterPro" id="IPR002433">
    <property type="entry name" value="Orn_de-COase"/>
</dbReference>
<dbReference type="PRINTS" id="PR01179">
    <property type="entry name" value="ODADCRBXLASE"/>
</dbReference>
<evidence type="ECO:0000256" key="3">
    <source>
        <dbReference type="ARBA" id="ARBA00022898"/>
    </source>
</evidence>
<name>A7IWF3_PBCVN</name>
<comment type="similarity">
    <text evidence="2">Belongs to the Orn/Lys/Arg decarboxylase class-II family.</text>
</comment>
<dbReference type="CDD" id="cd00622">
    <property type="entry name" value="PLPDE_III_ODC"/>
    <property type="match status" value="1"/>
</dbReference>
<dbReference type="InterPro" id="IPR022644">
    <property type="entry name" value="De-COase2_N"/>
</dbReference>
<dbReference type="GeneID" id="5658886"/>
<dbReference type="SUPFAM" id="SSF51419">
    <property type="entry name" value="PLP-binding barrel"/>
    <property type="match status" value="1"/>
</dbReference>
<comment type="cofactor">
    <cofactor evidence="1">
        <name>pyridoxal 5'-phosphate</name>
        <dbReference type="ChEBI" id="CHEBI:597326"/>
    </cofactor>
</comment>
<organism evidence="7 8">
    <name type="scientific">Paramecium bursaria Chlorella virus NY2A</name>
    <name type="common">PBCV-NY2A</name>
    <dbReference type="NCBI Taxonomy" id="46021"/>
    <lineage>
        <taxon>Viruses</taxon>
        <taxon>Varidnaviria</taxon>
        <taxon>Bamfordvirae</taxon>
        <taxon>Nucleocytoviricota</taxon>
        <taxon>Megaviricetes</taxon>
        <taxon>Algavirales</taxon>
        <taxon>Phycodnaviridae</taxon>
        <taxon>Chlorovirus</taxon>
        <taxon>Chlorovirus americanus</taxon>
    </lineage>
</organism>
<dbReference type="EMBL" id="DQ491002">
    <property type="protein sequence ID" value="ABT14677.1"/>
    <property type="molecule type" value="Genomic_DNA"/>
</dbReference>
<dbReference type="Pfam" id="PF02784">
    <property type="entry name" value="Orn_Arg_deC_N"/>
    <property type="match status" value="1"/>
</dbReference>
<reference evidence="7 8" key="1">
    <citation type="journal article" date="2007" name="Virology">
        <title>Sequence and annotation of the 369-kb NY-2A and the 345-kb AR158 viruses that infect Chlorella NC64A.</title>
        <authorList>
            <person name="Fitzgerald L.A."/>
            <person name="Graves M.V."/>
            <person name="Li X."/>
            <person name="Feldblyum T."/>
            <person name="Nierman W.C."/>
            <person name="Van Etten J.L."/>
        </authorList>
    </citation>
    <scope>NUCLEOTIDE SEQUENCE [LARGE SCALE GENOMIC DNA]</scope>
    <source>
        <strain evidence="7 8">NY-2A</strain>
    </source>
</reference>
<keyword evidence="8" id="KW-1185">Reference proteome</keyword>
<dbReference type="PANTHER" id="PTHR11482">
    <property type="entry name" value="ARGININE/DIAMINOPIMELATE/ORNITHINE DECARBOXYLASE"/>
    <property type="match status" value="1"/>
</dbReference>
<evidence type="ECO:0000313" key="7">
    <source>
        <dbReference type="EMBL" id="ABT14677.1"/>
    </source>
</evidence>
<dbReference type="InterPro" id="IPR022643">
    <property type="entry name" value="De-COase2_C"/>
</dbReference>
<dbReference type="KEGG" id="vg:5658886"/>
<dbReference type="InterPro" id="IPR000183">
    <property type="entry name" value="Orn/DAP/Arg_de-COase"/>
</dbReference>
<organismHost>
    <name type="scientific">Chlorella</name>
    <dbReference type="NCBI Taxonomy" id="3071"/>
</organismHost>
<dbReference type="GO" id="GO:0033387">
    <property type="term" value="P:putrescine biosynthetic process from arginine, via ornithine"/>
    <property type="evidence" value="ECO:0007669"/>
    <property type="project" value="TreeGrafter"/>
</dbReference>
<dbReference type="RefSeq" id="YP_001497474.1">
    <property type="nucleotide sequence ID" value="NC_009898.1"/>
</dbReference>
<dbReference type="Pfam" id="PF00278">
    <property type="entry name" value="Orn_DAP_Arg_deC"/>
    <property type="match status" value="1"/>
</dbReference>
<dbReference type="PANTHER" id="PTHR11482:SF6">
    <property type="entry name" value="ORNITHINE DECARBOXYLASE 1-RELATED"/>
    <property type="match status" value="1"/>
</dbReference>
<dbReference type="PRINTS" id="PR01182">
    <property type="entry name" value="ORNDCRBXLASE"/>
</dbReference>
<keyword evidence="4" id="KW-0456">Lyase</keyword>
<protein>
    <submittedName>
        <fullName evidence="7">Uncharacterized protein B278R</fullName>
    </submittedName>
</protein>
<evidence type="ECO:0000259" key="5">
    <source>
        <dbReference type="Pfam" id="PF00278"/>
    </source>
</evidence>
<dbReference type="InterPro" id="IPR009006">
    <property type="entry name" value="Ala_racemase/Decarboxylase_C"/>
</dbReference>
<dbReference type="FunFam" id="3.20.20.10:FF:000005">
    <property type="entry name" value="Ornithine decarboxylase"/>
    <property type="match status" value="1"/>
</dbReference>
<feature type="domain" description="Orn/DAP/Arg decarboxylase 2 C-terminal" evidence="5">
    <location>
        <begin position="260"/>
        <end position="351"/>
    </location>
</feature>
<evidence type="ECO:0000313" key="8">
    <source>
        <dbReference type="Proteomes" id="UP000202419"/>
    </source>
</evidence>
<dbReference type="InterPro" id="IPR029066">
    <property type="entry name" value="PLP-binding_barrel"/>
</dbReference>
<dbReference type="SUPFAM" id="SSF50621">
    <property type="entry name" value="Alanine racemase C-terminal domain-like"/>
    <property type="match status" value="1"/>
</dbReference>
<evidence type="ECO:0000256" key="1">
    <source>
        <dbReference type="ARBA" id="ARBA00001933"/>
    </source>
</evidence>
<evidence type="ECO:0000256" key="2">
    <source>
        <dbReference type="ARBA" id="ARBA00008872"/>
    </source>
</evidence>
<dbReference type="Proteomes" id="UP000202419">
    <property type="component" value="Segment"/>
</dbReference>
<keyword evidence="3" id="KW-0663">Pyridoxal phosphate</keyword>
<dbReference type="GO" id="GO:0004586">
    <property type="term" value="F:ornithine decarboxylase activity"/>
    <property type="evidence" value="ECO:0007669"/>
    <property type="project" value="TreeGrafter"/>
</dbReference>